<dbReference type="EMBL" id="BOOH01000044">
    <property type="protein sequence ID" value="GIH78851.1"/>
    <property type="molecule type" value="Genomic_DNA"/>
</dbReference>
<dbReference type="PANTHER" id="PTHR43481:SF4">
    <property type="entry name" value="GLYCEROL-1-PHOSPHATE PHOSPHOHYDROLASE 1-RELATED"/>
    <property type="match status" value="1"/>
</dbReference>
<dbReference type="InterPro" id="IPR051806">
    <property type="entry name" value="HAD-like_SPP"/>
</dbReference>
<evidence type="ECO:0000256" key="1">
    <source>
        <dbReference type="SAM" id="MobiDB-lite"/>
    </source>
</evidence>
<dbReference type="AlphaFoldDB" id="A0A8J3RLN4"/>
<comment type="caution">
    <text evidence="2">The sequence shown here is derived from an EMBL/GenBank/DDBJ whole genome shotgun (WGS) entry which is preliminary data.</text>
</comment>
<dbReference type="PRINTS" id="PR00413">
    <property type="entry name" value="HADHALOGNASE"/>
</dbReference>
<organism evidence="2 3">
    <name type="scientific">Planobispora longispora</name>
    <dbReference type="NCBI Taxonomy" id="28887"/>
    <lineage>
        <taxon>Bacteria</taxon>
        <taxon>Bacillati</taxon>
        <taxon>Actinomycetota</taxon>
        <taxon>Actinomycetes</taxon>
        <taxon>Streptosporangiales</taxon>
        <taxon>Streptosporangiaceae</taxon>
        <taxon>Planobispora</taxon>
    </lineage>
</organism>
<dbReference type="SUPFAM" id="SSF56784">
    <property type="entry name" value="HAD-like"/>
    <property type="match status" value="1"/>
</dbReference>
<dbReference type="Proteomes" id="UP000616724">
    <property type="component" value="Unassembled WGS sequence"/>
</dbReference>
<dbReference type="CDD" id="cd07505">
    <property type="entry name" value="HAD_BPGM-like"/>
    <property type="match status" value="1"/>
</dbReference>
<evidence type="ECO:0000313" key="3">
    <source>
        <dbReference type="Proteomes" id="UP000616724"/>
    </source>
</evidence>
<dbReference type="SFLD" id="SFLDS00003">
    <property type="entry name" value="Haloacid_Dehalogenase"/>
    <property type="match status" value="1"/>
</dbReference>
<dbReference type="InterPro" id="IPR006439">
    <property type="entry name" value="HAD-SF_hydro_IA"/>
</dbReference>
<dbReference type="Gene3D" id="3.40.50.1000">
    <property type="entry name" value="HAD superfamily/HAD-like"/>
    <property type="match status" value="1"/>
</dbReference>
<gene>
    <name evidence="2" type="ORF">Plo01_52800</name>
</gene>
<dbReference type="GO" id="GO:0050308">
    <property type="term" value="F:sugar-phosphatase activity"/>
    <property type="evidence" value="ECO:0007669"/>
    <property type="project" value="TreeGrafter"/>
</dbReference>
<dbReference type="NCBIfam" id="TIGR01509">
    <property type="entry name" value="HAD-SF-IA-v3"/>
    <property type="match status" value="1"/>
</dbReference>
<proteinExistence type="predicted"/>
<dbReference type="Gene3D" id="1.10.150.240">
    <property type="entry name" value="Putative phosphatase, domain 2"/>
    <property type="match status" value="1"/>
</dbReference>
<dbReference type="PANTHER" id="PTHR43481">
    <property type="entry name" value="FRUCTOSE-1-PHOSPHATE PHOSPHATASE"/>
    <property type="match status" value="1"/>
</dbReference>
<dbReference type="SFLD" id="SFLDG01129">
    <property type="entry name" value="C1.5:_HAD__Beta-PGM__Phosphata"/>
    <property type="match status" value="1"/>
</dbReference>
<name>A0A8J3RLN4_9ACTN</name>
<feature type="region of interest" description="Disordered" evidence="1">
    <location>
        <begin position="59"/>
        <end position="88"/>
    </location>
</feature>
<keyword evidence="2" id="KW-0378">Hydrolase</keyword>
<reference evidence="2 3" key="1">
    <citation type="submission" date="2021-01" db="EMBL/GenBank/DDBJ databases">
        <title>Whole genome shotgun sequence of Planobispora longispora NBRC 13918.</title>
        <authorList>
            <person name="Komaki H."/>
            <person name="Tamura T."/>
        </authorList>
    </citation>
    <scope>NUCLEOTIDE SEQUENCE [LARGE SCALE GENOMIC DNA]</scope>
    <source>
        <strain evidence="2 3">NBRC 13918</strain>
    </source>
</reference>
<sequence length="281" mass="27624">MSLRAVLFDMDGTLVDTEGLWREACAAVAGEMGVELTGADDDAVLGRPVEHTAAHLVRRAGSGLGRGPSPGSGPAPAPEAGRGTERPAGAAVTVGAVAARLTDAFAERVSGGVTPLPGAFRLLDGLSAAGVPIALVSASPRRIVDVVLRTVGAGRFRLVVAAEDAERGKPAPDPYLRAAAGLGVDPGDCVAVEDSPTGIAAALAAGCRVVAVPPGCPGTAAPFPGGSAAASGEPRTAATSATATAPEGGAAPYGVVTTVENLEQVDLSMLRLLAAEQTSVG</sequence>
<dbReference type="Pfam" id="PF00702">
    <property type="entry name" value="Hydrolase"/>
    <property type="match status" value="1"/>
</dbReference>
<evidence type="ECO:0000313" key="2">
    <source>
        <dbReference type="EMBL" id="GIH78851.1"/>
    </source>
</evidence>
<dbReference type="RefSeq" id="WP_239317085.1">
    <property type="nucleotide sequence ID" value="NZ_BOOH01000044.1"/>
</dbReference>
<keyword evidence="3" id="KW-1185">Reference proteome</keyword>
<dbReference type="SFLD" id="SFLDG01135">
    <property type="entry name" value="C1.5.6:_HAD__Beta-PGM__Phospha"/>
    <property type="match status" value="1"/>
</dbReference>
<dbReference type="InterPro" id="IPR023198">
    <property type="entry name" value="PGP-like_dom2"/>
</dbReference>
<protein>
    <submittedName>
        <fullName evidence="2">Hydrolase</fullName>
    </submittedName>
</protein>
<dbReference type="InterPro" id="IPR023214">
    <property type="entry name" value="HAD_sf"/>
</dbReference>
<dbReference type="InterPro" id="IPR036412">
    <property type="entry name" value="HAD-like_sf"/>
</dbReference>
<accession>A0A8J3RLN4</accession>
<feature type="region of interest" description="Disordered" evidence="1">
    <location>
        <begin position="225"/>
        <end position="250"/>
    </location>
</feature>